<dbReference type="GO" id="GO:0006635">
    <property type="term" value="P:fatty acid beta-oxidation"/>
    <property type="evidence" value="ECO:0007669"/>
    <property type="project" value="TreeGrafter"/>
</dbReference>
<dbReference type="PANTHER" id="PTHR11941">
    <property type="entry name" value="ENOYL-COA HYDRATASE-RELATED"/>
    <property type="match status" value="1"/>
</dbReference>
<dbReference type="Proteomes" id="UP000027746">
    <property type="component" value="Unassembled WGS sequence"/>
</dbReference>
<keyword evidence="3" id="KW-0456">Lyase</keyword>
<dbReference type="InterPro" id="IPR018376">
    <property type="entry name" value="Enoyl-CoA_hyd/isom_CS"/>
</dbReference>
<dbReference type="PANTHER" id="PTHR11941:SF169">
    <property type="entry name" value="(7AS)-7A-METHYL-1,5-DIOXO-2,3,5,6,7,7A-HEXAHYDRO-1H-INDENE-CARBOXYL-COA HYDROLASE"/>
    <property type="match status" value="1"/>
</dbReference>
<evidence type="ECO:0000256" key="4">
    <source>
        <dbReference type="RuleBase" id="RU003707"/>
    </source>
</evidence>
<keyword evidence="6" id="KW-1185">Reference proteome</keyword>
<protein>
    <submittedName>
        <fullName evidence="5">Enoyl-CoA hydratase</fullName>
    </submittedName>
</protein>
<dbReference type="Gene3D" id="1.10.12.10">
    <property type="entry name" value="Lyase 2-enoyl-coa Hydratase, Chain A, domain 2"/>
    <property type="match status" value="1"/>
</dbReference>
<dbReference type="AlphaFoldDB" id="A0A073IYA2"/>
<evidence type="ECO:0000313" key="5">
    <source>
        <dbReference type="EMBL" id="KEJ94431.1"/>
    </source>
</evidence>
<comment type="caution">
    <text evidence="5">The sequence shown here is derived from an EMBL/GenBank/DDBJ whole genome shotgun (WGS) entry which is preliminary data.</text>
</comment>
<comment type="similarity">
    <text evidence="1 4">Belongs to the enoyl-CoA hydratase/isomerase family.</text>
</comment>
<dbReference type="InterPro" id="IPR001753">
    <property type="entry name" value="Enoyl-CoA_hydra/iso"/>
</dbReference>
<sequence length="259" mass="27823">MMSPIEVTIEDGIATVCINRPERKNALSVAATNGLTDAWEKIESDDSIRVAILTSSDCGVFSAGLDLKEATQIARDEGVDILSKMRDPFHETMRACKKPIIAAMTGSLMAGGMMLTLNCDLRVGLKGTKVGITEVKIGRGSPWAAPALSMLPQPILMEIVLTGDLMPIERLHDYGFTNYLEDTPDDVRARAYALAKRIAGMAPLSVVAAKGSVRATMDLGCADGLEEGKRLHEVVYASNDAIEGPKAFAEKRDPVWTGT</sequence>
<evidence type="ECO:0000256" key="2">
    <source>
        <dbReference type="ARBA" id="ARBA00023098"/>
    </source>
</evidence>
<accession>A0A073IYA2</accession>
<evidence type="ECO:0000256" key="1">
    <source>
        <dbReference type="ARBA" id="ARBA00005254"/>
    </source>
</evidence>
<evidence type="ECO:0000256" key="3">
    <source>
        <dbReference type="ARBA" id="ARBA00023239"/>
    </source>
</evidence>
<evidence type="ECO:0000313" key="6">
    <source>
        <dbReference type="Proteomes" id="UP000027746"/>
    </source>
</evidence>
<dbReference type="EMBL" id="JAMD01000014">
    <property type="protein sequence ID" value="KEJ94431.1"/>
    <property type="molecule type" value="Genomic_DNA"/>
</dbReference>
<reference evidence="5 6" key="1">
    <citation type="submission" date="2014-01" db="EMBL/GenBank/DDBJ databases">
        <title>Sulfitobacter sp. H3 (MCCC 1A00686) Genome Sequencing.</title>
        <authorList>
            <person name="Lai Q."/>
            <person name="Hong Z."/>
        </authorList>
    </citation>
    <scope>NUCLEOTIDE SEQUENCE [LARGE SCALE GENOMIC DNA]</scope>
    <source>
        <strain evidence="5 6">H3</strain>
    </source>
</reference>
<gene>
    <name evidence="5" type="ORF">SUH3_07130</name>
</gene>
<dbReference type="InterPro" id="IPR014748">
    <property type="entry name" value="Enoyl-CoA_hydra_C"/>
</dbReference>
<keyword evidence="2" id="KW-0443">Lipid metabolism</keyword>
<dbReference type="Gene3D" id="3.90.226.10">
    <property type="entry name" value="2-enoyl-CoA Hydratase, Chain A, domain 1"/>
    <property type="match status" value="1"/>
</dbReference>
<proteinExistence type="inferred from homology"/>
<organism evidence="5 6">
    <name type="scientific">Pseudosulfitobacter pseudonitzschiae</name>
    <dbReference type="NCBI Taxonomy" id="1402135"/>
    <lineage>
        <taxon>Bacteria</taxon>
        <taxon>Pseudomonadati</taxon>
        <taxon>Pseudomonadota</taxon>
        <taxon>Alphaproteobacteria</taxon>
        <taxon>Rhodobacterales</taxon>
        <taxon>Roseobacteraceae</taxon>
        <taxon>Pseudosulfitobacter</taxon>
    </lineage>
</organism>
<dbReference type="Pfam" id="PF00378">
    <property type="entry name" value="ECH_1"/>
    <property type="match status" value="1"/>
</dbReference>
<dbReference type="PROSITE" id="PS00166">
    <property type="entry name" value="ENOYL_COA_HYDRATASE"/>
    <property type="match status" value="1"/>
</dbReference>
<dbReference type="GO" id="GO:0016829">
    <property type="term" value="F:lyase activity"/>
    <property type="evidence" value="ECO:0007669"/>
    <property type="project" value="UniProtKB-KW"/>
</dbReference>
<dbReference type="CDD" id="cd06558">
    <property type="entry name" value="crotonase-like"/>
    <property type="match status" value="1"/>
</dbReference>
<dbReference type="SUPFAM" id="SSF52096">
    <property type="entry name" value="ClpP/crotonase"/>
    <property type="match status" value="1"/>
</dbReference>
<dbReference type="InterPro" id="IPR029045">
    <property type="entry name" value="ClpP/crotonase-like_dom_sf"/>
</dbReference>
<name>A0A073IYA2_9RHOB</name>